<reference evidence="2" key="1">
    <citation type="submission" date="2021-02" db="EMBL/GenBank/DDBJ databases">
        <authorList>
            <person name="Dougan E. K."/>
            <person name="Rhodes N."/>
            <person name="Thang M."/>
            <person name="Chan C."/>
        </authorList>
    </citation>
    <scope>NUCLEOTIDE SEQUENCE</scope>
</reference>
<feature type="signal peptide" evidence="1">
    <location>
        <begin position="1"/>
        <end position="22"/>
    </location>
</feature>
<evidence type="ECO:0000256" key="1">
    <source>
        <dbReference type="SAM" id="SignalP"/>
    </source>
</evidence>
<dbReference type="OrthoDB" id="425370at2759"/>
<keyword evidence="3" id="KW-1185">Reference proteome</keyword>
<protein>
    <recommendedName>
        <fullName evidence="4">Saposin B-type domain-containing protein</fullName>
    </recommendedName>
</protein>
<evidence type="ECO:0000313" key="2">
    <source>
        <dbReference type="EMBL" id="CAE7845193.1"/>
    </source>
</evidence>
<feature type="chain" id="PRO_5032927593" description="Saposin B-type domain-containing protein" evidence="1">
    <location>
        <begin position="23"/>
        <end position="221"/>
    </location>
</feature>
<name>A0A813A0N9_9DINO</name>
<dbReference type="EMBL" id="CAJNJA010051964">
    <property type="protein sequence ID" value="CAE7845193.1"/>
    <property type="molecule type" value="Genomic_DNA"/>
</dbReference>
<comment type="caution">
    <text evidence="2">The sequence shown here is derived from an EMBL/GenBank/DDBJ whole genome shotgun (WGS) entry which is preliminary data.</text>
</comment>
<dbReference type="AlphaFoldDB" id="A0A813A0N9"/>
<organism evidence="2 3">
    <name type="scientific">Symbiodinium necroappetens</name>
    <dbReference type="NCBI Taxonomy" id="1628268"/>
    <lineage>
        <taxon>Eukaryota</taxon>
        <taxon>Sar</taxon>
        <taxon>Alveolata</taxon>
        <taxon>Dinophyceae</taxon>
        <taxon>Suessiales</taxon>
        <taxon>Symbiodiniaceae</taxon>
        <taxon>Symbiodinium</taxon>
    </lineage>
</organism>
<keyword evidence="1" id="KW-0732">Signal</keyword>
<dbReference type="Proteomes" id="UP000601435">
    <property type="component" value="Unassembled WGS sequence"/>
</dbReference>
<accession>A0A813A0N9</accession>
<proteinExistence type="predicted"/>
<evidence type="ECO:0000313" key="3">
    <source>
        <dbReference type="Proteomes" id="UP000601435"/>
    </source>
</evidence>
<gene>
    <name evidence="2" type="ORF">SNEC2469_LOCUS25953</name>
</gene>
<evidence type="ECO:0008006" key="4">
    <source>
        <dbReference type="Google" id="ProtNLM"/>
    </source>
</evidence>
<sequence>MLEWFFLCGGFVAAGSLPSASSLPDGLVPQSQELTDVARRTARFLSCRVCEERVTSLLAIFRSEIEKAYSVDEDWAEKLPEGMGSARQLCDMKDLSALLLGQRLDIDLHDDGSASLKKAVVTQEVFYPETLHSEKFHYKSYMVQHACQKAFDDMELIADAVARAYEGARRRGASDAQLLMMLNRAGRAACSQTRACVDEGKLRKSMAGAKPHQKRPAHAEL</sequence>